<accession>A0A1G6RT00</accession>
<reference evidence="2 3" key="1">
    <citation type="submission" date="2016-10" db="EMBL/GenBank/DDBJ databases">
        <authorList>
            <person name="Varghese N."/>
            <person name="Submissions S."/>
        </authorList>
    </citation>
    <scope>NUCLEOTIDE SEQUENCE [LARGE SCALE GENOMIC DNA]</scope>
    <source>
        <strain evidence="2 3">WG10</strain>
    </source>
</reference>
<dbReference type="GO" id="GO:0030077">
    <property type="term" value="C:plasma membrane light-harvesting complex"/>
    <property type="evidence" value="ECO:0007669"/>
    <property type="project" value="InterPro"/>
</dbReference>
<dbReference type="Gene3D" id="3.90.50.10">
    <property type="entry name" value="Photosynthetic Reaction Center, subunit H, domain 2"/>
    <property type="match status" value="2"/>
</dbReference>
<evidence type="ECO:0000313" key="2">
    <source>
        <dbReference type="EMBL" id="SDD07553.1"/>
    </source>
</evidence>
<dbReference type="SUPFAM" id="SSF50346">
    <property type="entry name" value="PRC-barrel domain"/>
    <property type="match status" value="2"/>
</dbReference>
<feature type="domain" description="PRC-barrel" evidence="1">
    <location>
        <begin position="5"/>
        <end position="77"/>
    </location>
</feature>
<dbReference type="RefSeq" id="WP_149796895.1">
    <property type="nucleotide sequence ID" value="NZ_FMYT01000025.1"/>
</dbReference>
<dbReference type="AlphaFoldDB" id="A0A1G6RT00"/>
<protein>
    <submittedName>
        <fullName evidence="2">PRC-barrel domain-containing protein</fullName>
    </submittedName>
</protein>
<dbReference type="Pfam" id="PF05239">
    <property type="entry name" value="PRC"/>
    <property type="match status" value="1"/>
</dbReference>
<dbReference type="InterPro" id="IPR011033">
    <property type="entry name" value="PRC_barrel-like_sf"/>
</dbReference>
<gene>
    <name evidence="2" type="ORF">SAMN04488597_1256</name>
</gene>
<name>A0A1G6RT00_9FIRM</name>
<evidence type="ECO:0000313" key="3">
    <source>
        <dbReference type="Proteomes" id="UP000324896"/>
    </source>
</evidence>
<organism evidence="2 3">
    <name type="scientific">Halanaerobium congolense</name>
    <dbReference type="NCBI Taxonomy" id="54121"/>
    <lineage>
        <taxon>Bacteria</taxon>
        <taxon>Bacillati</taxon>
        <taxon>Bacillota</taxon>
        <taxon>Clostridia</taxon>
        <taxon>Halanaerobiales</taxon>
        <taxon>Halanaerobiaceae</taxon>
        <taxon>Halanaerobium</taxon>
    </lineage>
</organism>
<dbReference type="Proteomes" id="UP000324896">
    <property type="component" value="Unassembled WGS sequence"/>
</dbReference>
<dbReference type="InterPro" id="IPR027275">
    <property type="entry name" value="PRC-brl_dom"/>
</dbReference>
<evidence type="ECO:0000259" key="1">
    <source>
        <dbReference type="Pfam" id="PF05239"/>
    </source>
</evidence>
<proteinExistence type="predicted"/>
<dbReference type="InterPro" id="IPR014747">
    <property type="entry name" value="Bac_photo_RC_H_C"/>
</dbReference>
<sequence>MLRKLHSLKSFEVHGRDAKLGKVDDFYFDQSQFVVRYLVLDTGNWLKQEETLISTHAIDNIDYDSKKIMVELTKDQLEDSPSIKKNEPISKVKEQEIIDYFGWPDYWEKSHSSDSELIHAGISERKKLLDFKVLEKEKEAQEKAEIAKTNLRSVEEVRGYKIHAQDENFGHIEDFFIEEEDSWIIRYILVDTGKKIEGKKSVLISPDWIHSISWHGKEIFVDKDKDQIASAPKYEEEKSKNLLPKSYEEMLYDHYDEDKYW</sequence>
<dbReference type="GO" id="GO:0019684">
    <property type="term" value="P:photosynthesis, light reaction"/>
    <property type="evidence" value="ECO:0007669"/>
    <property type="project" value="InterPro"/>
</dbReference>
<dbReference type="EMBL" id="FMYT01000025">
    <property type="protein sequence ID" value="SDD07553.1"/>
    <property type="molecule type" value="Genomic_DNA"/>
</dbReference>